<gene>
    <name evidence="1" type="ORF">RhiirA1_458422</name>
</gene>
<dbReference type="Proteomes" id="UP000232688">
    <property type="component" value="Unassembled WGS sequence"/>
</dbReference>
<evidence type="ECO:0000313" key="1">
    <source>
        <dbReference type="EMBL" id="PKC67439.1"/>
    </source>
</evidence>
<dbReference type="VEuPathDB" id="FungiDB:RhiirFUN_017009"/>
<comment type="caution">
    <text evidence="1">The sequence shown here is derived from an EMBL/GenBank/DDBJ whole genome shotgun (WGS) entry which is preliminary data.</text>
</comment>
<dbReference type="VEuPathDB" id="FungiDB:RhiirA1_458422"/>
<sequence length="677" mass="80402">MCNEVTPNPCQPTKAIVRLYRPAKVHTFCFHIKKLNPYVRCDTRGSGTLYNTSIGRYYLLDFNYRADHPNTDDKLYQIYTNDIELSQEHCRTFGSTSKIANLNYLIGNYLTFVFSLNRQFPKHIVNKYFKRLRQSLIEKFSAIRRRLDLNKNTNIISWKSTRTFIKFSFENHVIFIGFHLACGHNDCPRPAASVSNRDRWRCNRHHEAIVIEHPTNPLTSVKTSIKSTSMTINTAAPKHDAKFHCNKSTIGYKPQNARLQYSVTPETKINSKKRVTSEYRYFKEYSRLTFDIHRSPKQIERWKRLTTSVLRHEHNGISFKNKPFLLNEDKNNSKPYVVFKQIYHLPKRTHDNIGYIEQCENCANKKLFRSTKNWIRRVKKRNKLKKRLPPLPPDFNSDARLFYYNTYNLNLFNYKVRCHFDVSSLREYNYGYHKALELYKSFKDRSSRRITREEISPMMDSDMIINARDRAIINDSSTYFSRFYLPTPPHEIPRELLLQKSGNYLENFGLQTKRQLLELIIKYCKNIRLLDYCVFNDDINSLMSSLIENIKQNLNYLSINLSNYEDNEYSNIKPILQNLGQTLPSKLEYLSFVLEHQEDVNYVAIVPCIKEYIMKKKRVKYLAIKSTIFSNTKLYCMDLFDLKDEVKEFKLHNIEVLSYIKLFTDITDIYRFSNEID</sequence>
<proteinExistence type="predicted"/>
<organism evidence="1 2">
    <name type="scientific">Rhizophagus irregularis</name>
    <dbReference type="NCBI Taxonomy" id="588596"/>
    <lineage>
        <taxon>Eukaryota</taxon>
        <taxon>Fungi</taxon>
        <taxon>Fungi incertae sedis</taxon>
        <taxon>Mucoromycota</taxon>
        <taxon>Glomeromycotina</taxon>
        <taxon>Glomeromycetes</taxon>
        <taxon>Glomerales</taxon>
        <taxon>Glomeraceae</taxon>
        <taxon>Rhizophagus</taxon>
    </lineage>
</organism>
<dbReference type="AlphaFoldDB" id="A0A2N0RVV0"/>
<accession>A0A2N0RVV0</accession>
<protein>
    <submittedName>
        <fullName evidence="1">Uncharacterized protein</fullName>
    </submittedName>
</protein>
<name>A0A2N0RVV0_9GLOM</name>
<reference evidence="1 2" key="2">
    <citation type="submission" date="2017-10" db="EMBL/GenBank/DDBJ databases">
        <title>Genome analyses suggest a sexual origin of heterokaryosis in a supposedly ancient asexual fungus.</title>
        <authorList>
            <person name="Corradi N."/>
            <person name="Sedzielewska K."/>
            <person name="Noel J."/>
            <person name="Charron P."/>
            <person name="Farinelli L."/>
            <person name="Marton T."/>
            <person name="Kruger M."/>
            <person name="Pelin A."/>
            <person name="Brachmann A."/>
            <person name="Corradi N."/>
        </authorList>
    </citation>
    <scope>NUCLEOTIDE SEQUENCE [LARGE SCALE GENOMIC DNA]</scope>
    <source>
        <strain evidence="1 2">A1</strain>
    </source>
</reference>
<dbReference type="VEuPathDB" id="FungiDB:FUN_000403"/>
<dbReference type="EMBL" id="LLXH01000391">
    <property type="protein sequence ID" value="PKC67439.1"/>
    <property type="molecule type" value="Genomic_DNA"/>
</dbReference>
<evidence type="ECO:0000313" key="2">
    <source>
        <dbReference type="Proteomes" id="UP000232688"/>
    </source>
</evidence>
<reference evidence="1 2" key="1">
    <citation type="submission" date="2017-10" db="EMBL/GenBank/DDBJ databases">
        <title>Extensive intraspecific genome diversity in a model arbuscular mycorrhizal fungus.</title>
        <authorList>
            <person name="Chen E.C.H."/>
            <person name="Morin E."/>
            <person name="Baudet D."/>
            <person name="Noel J."/>
            <person name="Ndikumana S."/>
            <person name="Charron P."/>
            <person name="St-Onge C."/>
            <person name="Giorgi J."/>
            <person name="Grigoriev I.V."/>
            <person name="Roux C."/>
            <person name="Martin F.M."/>
            <person name="Corradi N."/>
        </authorList>
    </citation>
    <scope>NUCLEOTIDE SEQUENCE [LARGE SCALE GENOMIC DNA]</scope>
    <source>
        <strain evidence="1 2">A1</strain>
    </source>
</reference>